<evidence type="ECO:0000256" key="1">
    <source>
        <dbReference type="ARBA" id="ARBA00004370"/>
    </source>
</evidence>
<dbReference type="InterPro" id="IPR002326">
    <property type="entry name" value="Cyt_c1"/>
</dbReference>
<dbReference type="OrthoDB" id="9798864at2"/>
<keyword evidence="2 8" id="KW-0349">Heme</keyword>
<sequence>MKNLIVHAKRLLAAALLAPALVLASAEGPQLDKAPLSKDPESLKRGATIFVTTCMACHSASFMRYNKLTEIGFTEAEIKEKLLPPDKKVGDLMTIAMRPQDAKKWFGGVAPPDLTLVTRQRNSELGSGADWVYTYLRTFYRDPTRPNGWNNVVFPGAGMPHVFWELQGEQTAKITKHPDGTESIELVLSKPGSMSAQEYDKMVADVVSFMQWMGEPIAEKRKSIGIWVMIYLAVFFALAYALKKAYWKDVH</sequence>
<evidence type="ECO:0000256" key="3">
    <source>
        <dbReference type="ARBA" id="ARBA00022692"/>
    </source>
</evidence>
<feature type="chain" id="PRO_5005505580" evidence="10">
    <location>
        <begin position="27"/>
        <end position="251"/>
    </location>
</feature>
<name>A0A0K6IW89_9PROT</name>
<dbReference type="Proteomes" id="UP000182108">
    <property type="component" value="Unassembled WGS sequence"/>
</dbReference>
<evidence type="ECO:0000313" key="12">
    <source>
        <dbReference type="EMBL" id="CUB07353.1"/>
    </source>
</evidence>
<feature type="binding site" description="covalent" evidence="8">
    <location>
        <position position="58"/>
    </location>
    <ligand>
        <name>heme c</name>
        <dbReference type="ChEBI" id="CHEBI:61717"/>
    </ligand>
</feature>
<keyword evidence="6 8" id="KW-0408">Iron</keyword>
<evidence type="ECO:0000256" key="7">
    <source>
        <dbReference type="ARBA" id="ARBA00023136"/>
    </source>
</evidence>
<evidence type="ECO:0000256" key="6">
    <source>
        <dbReference type="ARBA" id="ARBA00023004"/>
    </source>
</evidence>
<evidence type="ECO:0000256" key="10">
    <source>
        <dbReference type="SAM" id="SignalP"/>
    </source>
</evidence>
<evidence type="ECO:0000259" key="11">
    <source>
        <dbReference type="PROSITE" id="PS51007"/>
    </source>
</evidence>
<dbReference type="GO" id="GO:0016020">
    <property type="term" value="C:membrane"/>
    <property type="evidence" value="ECO:0007669"/>
    <property type="project" value="UniProtKB-SubCell"/>
</dbReference>
<keyword evidence="10" id="KW-0732">Signal</keyword>
<dbReference type="PANTHER" id="PTHR10266:SF3">
    <property type="entry name" value="CYTOCHROME C1, HEME PROTEIN, MITOCHONDRIAL"/>
    <property type="match status" value="1"/>
</dbReference>
<dbReference type="Gene3D" id="1.20.5.100">
    <property type="entry name" value="Cytochrome c1, transmembrane anchor, C-terminal"/>
    <property type="match status" value="1"/>
</dbReference>
<proteinExistence type="predicted"/>
<comment type="subcellular location">
    <subcellularLocation>
        <location evidence="1">Membrane</location>
    </subcellularLocation>
</comment>
<dbReference type="AlphaFoldDB" id="A0A0K6IW89"/>
<evidence type="ECO:0000256" key="8">
    <source>
        <dbReference type="PIRSR" id="PIRSR602326-1"/>
    </source>
</evidence>
<feature type="transmembrane region" description="Helical" evidence="9">
    <location>
        <begin position="224"/>
        <end position="242"/>
    </location>
</feature>
<evidence type="ECO:0000256" key="5">
    <source>
        <dbReference type="ARBA" id="ARBA00022989"/>
    </source>
</evidence>
<keyword evidence="3 9" id="KW-0812">Transmembrane</keyword>
<keyword evidence="7 9" id="KW-0472">Membrane</keyword>
<evidence type="ECO:0000256" key="4">
    <source>
        <dbReference type="ARBA" id="ARBA00022723"/>
    </source>
</evidence>
<feature type="binding site" description="covalent" evidence="8">
    <location>
        <position position="57"/>
    </location>
    <ligand>
        <name>heme c</name>
        <dbReference type="ChEBI" id="CHEBI:61717"/>
    </ligand>
</feature>
<keyword evidence="5 9" id="KW-1133">Transmembrane helix</keyword>
<dbReference type="GO" id="GO:0009055">
    <property type="term" value="F:electron transfer activity"/>
    <property type="evidence" value="ECO:0007669"/>
    <property type="project" value="InterPro"/>
</dbReference>
<reference evidence="13" key="1">
    <citation type="submission" date="2015-08" db="EMBL/GenBank/DDBJ databases">
        <authorList>
            <person name="Babu N.S."/>
            <person name="Beckwith C.J."/>
            <person name="Beseler K.G."/>
            <person name="Brison A."/>
            <person name="Carone J.V."/>
            <person name="Caskin T.P."/>
            <person name="Diamond M."/>
            <person name="Durham M.E."/>
            <person name="Foxe J.M."/>
            <person name="Go M."/>
            <person name="Henderson B.A."/>
            <person name="Jones I.B."/>
            <person name="McGettigan J.A."/>
            <person name="Micheletti S.J."/>
            <person name="Nasrallah M.E."/>
            <person name="Ortiz D."/>
            <person name="Piller C.R."/>
            <person name="Privatt S.R."/>
            <person name="Schneider S.L."/>
            <person name="Sharp S."/>
            <person name="Smith T.C."/>
            <person name="Stanton J.D."/>
            <person name="Ullery H.E."/>
            <person name="Wilson R.J."/>
            <person name="Serrano M.G."/>
            <person name="Buck G."/>
            <person name="Lee V."/>
            <person name="Wang Y."/>
            <person name="Carvalho R."/>
            <person name="Voegtly L."/>
            <person name="Shi R."/>
            <person name="Duckworth R."/>
            <person name="Johnson A."/>
            <person name="Loviza R."/>
            <person name="Walstead R."/>
            <person name="Shah Z."/>
            <person name="Kiflezghi M."/>
            <person name="Wade K."/>
            <person name="Ball S.L."/>
            <person name="Bradley K.W."/>
            <person name="Asai D.J."/>
            <person name="Bowman C.A."/>
            <person name="Russell D.A."/>
            <person name="Pope W.H."/>
            <person name="Jacobs-Sera D."/>
            <person name="Hendrix R.W."/>
            <person name="Hatfull G.F."/>
        </authorList>
    </citation>
    <scope>NUCLEOTIDE SEQUENCE [LARGE SCALE GENOMIC DNA]</scope>
    <source>
        <strain evidence="13">JCM 19170</strain>
    </source>
</reference>
<evidence type="ECO:0000256" key="2">
    <source>
        <dbReference type="ARBA" id="ARBA00022617"/>
    </source>
</evidence>
<feature type="signal peptide" evidence="10">
    <location>
        <begin position="1"/>
        <end position="26"/>
    </location>
</feature>
<dbReference type="Pfam" id="PF02167">
    <property type="entry name" value="Cytochrom_C1"/>
    <property type="match status" value="1"/>
</dbReference>
<organism evidence="12 13">
    <name type="scientific">Tepidiphilus thermophilus</name>
    <dbReference type="NCBI Taxonomy" id="876478"/>
    <lineage>
        <taxon>Bacteria</taxon>
        <taxon>Pseudomonadati</taxon>
        <taxon>Pseudomonadota</taxon>
        <taxon>Hydrogenophilia</taxon>
        <taxon>Hydrogenophilales</taxon>
        <taxon>Hydrogenophilaceae</taxon>
        <taxon>Tepidiphilus</taxon>
    </lineage>
</organism>
<dbReference type="Gene3D" id="1.10.760.10">
    <property type="entry name" value="Cytochrome c-like domain"/>
    <property type="match status" value="1"/>
</dbReference>
<feature type="domain" description="Cytochrome c" evidence="11">
    <location>
        <begin position="41"/>
        <end position="210"/>
    </location>
</feature>
<dbReference type="InterPro" id="IPR036909">
    <property type="entry name" value="Cyt_c-like_dom_sf"/>
</dbReference>
<dbReference type="EMBL" id="CYHH01000006">
    <property type="protein sequence ID" value="CUB07353.1"/>
    <property type="molecule type" value="Genomic_DNA"/>
</dbReference>
<accession>A0A0K6IW89</accession>
<feature type="binding site" description="covalent" evidence="8">
    <location>
        <position position="54"/>
    </location>
    <ligand>
        <name>heme c</name>
        <dbReference type="ChEBI" id="CHEBI:61717"/>
    </ligand>
</feature>
<comment type="cofactor">
    <cofactor evidence="8">
        <name>heme c</name>
        <dbReference type="ChEBI" id="CHEBI:61717"/>
    </cofactor>
    <text evidence="8">Binds 1 heme c group covalently per subunit.</text>
</comment>
<dbReference type="InterPro" id="IPR009056">
    <property type="entry name" value="Cyt_c-like_dom"/>
</dbReference>
<protein>
    <submittedName>
        <fullName evidence="12">Cytochrome c1</fullName>
    </submittedName>
</protein>
<dbReference type="GO" id="GO:0020037">
    <property type="term" value="F:heme binding"/>
    <property type="evidence" value="ECO:0007669"/>
    <property type="project" value="InterPro"/>
</dbReference>
<gene>
    <name evidence="12" type="ORF">Ga0061068_106104</name>
</gene>
<dbReference type="GO" id="GO:0046872">
    <property type="term" value="F:metal ion binding"/>
    <property type="evidence" value="ECO:0007669"/>
    <property type="project" value="UniProtKB-KW"/>
</dbReference>
<dbReference type="RefSeq" id="WP_055423637.1">
    <property type="nucleotide sequence ID" value="NZ_CYHH01000006.1"/>
</dbReference>
<dbReference type="PROSITE" id="PS51007">
    <property type="entry name" value="CYTC"/>
    <property type="match status" value="1"/>
</dbReference>
<dbReference type="PANTHER" id="PTHR10266">
    <property type="entry name" value="CYTOCHROME C1"/>
    <property type="match status" value="1"/>
</dbReference>
<evidence type="ECO:0000313" key="13">
    <source>
        <dbReference type="Proteomes" id="UP000182108"/>
    </source>
</evidence>
<evidence type="ECO:0000256" key="9">
    <source>
        <dbReference type="SAM" id="Phobius"/>
    </source>
</evidence>
<dbReference type="SUPFAM" id="SSF46626">
    <property type="entry name" value="Cytochrome c"/>
    <property type="match status" value="1"/>
</dbReference>
<keyword evidence="13" id="KW-1185">Reference proteome</keyword>
<keyword evidence="4 8" id="KW-0479">Metal-binding</keyword>